<comment type="caution">
    <text evidence="2">The sequence shown here is derived from an EMBL/GenBank/DDBJ whole genome shotgun (WGS) entry which is preliminary data.</text>
</comment>
<accession>A0A5S5BKZ5</accession>
<name>A0A5S5BKZ5_STUST</name>
<dbReference type="InterPro" id="IPR006860">
    <property type="entry name" value="FecR"/>
</dbReference>
<dbReference type="Gene3D" id="2.60.120.1440">
    <property type="match status" value="1"/>
</dbReference>
<dbReference type="PANTHER" id="PTHR38731:SF1">
    <property type="entry name" value="FECR PROTEIN DOMAIN-CONTAINING PROTEIN"/>
    <property type="match status" value="1"/>
</dbReference>
<feature type="domain" description="FecR protein" evidence="1">
    <location>
        <begin position="92"/>
        <end position="178"/>
    </location>
</feature>
<reference evidence="2 3" key="1">
    <citation type="submission" date="2019-07" db="EMBL/GenBank/DDBJ databases">
        <title>Deep subsurface shale carbon reservoir microbial communities from Ohio and West Virginia, USA.</title>
        <authorList>
            <person name="Wrighton K."/>
        </authorList>
    </citation>
    <scope>NUCLEOTIDE SEQUENCE [LARGE SCALE GENOMIC DNA]</scope>
    <source>
        <strain evidence="2 3">NP_8Ht</strain>
    </source>
</reference>
<evidence type="ECO:0000313" key="2">
    <source>
        <dbReference type="EMBL" id="TYP66862.1"/>
    </source>
</evidence>
<dbReference type="PANTHER" id="PTHR38731">
    <property type="entry name" value="LIPL45-RELATED LIPOPROTEIN-RELATED"/>
    <property type="match status" value="1"/>
</dbReference>
<dbReference type="Pfam" id="PF04773">
    <property type="entry name" value="FecR"/>
    <property type="match status" value="1"/>
</dbReference>
<protein>
    <submittedName>
        <fullName evidence="2">FecR family protein</fullName>
    </submittedName>
</protein>
<sequence>MSAVKNAVHRFAGHWPTTEVTLIMATRSAPVVKIARTVLVLGFMAASGLAVADDISEPVGYIMKVQGEATMTSRGQTIEARVGQAVIIGAILRTGAQGSMGVTLSDNTVMSFGPNSEFTLDEYQFEPAHEELKLSAQISRGTLNFISGVIAKLKPEAVELKTPTGTIGVRGTHFLVKVSE</sequence>
<gene>
    <name evidence="2" type="ORF">A9A72_120187</name>
</gene>
<dbReference type="EMBL" id="VNHQ01000010">
    <property type="protein sequence ID" value="TYP66862.1"/>
    <property type="molecule type" value="Genomic_DNA"/>
</dbReference>
<evidence type="ECO:0000259" key="1">
    <source>
        <dbReference type="Pfam" id="PF04773"/>
    </source>
</evidence>
<organism evidence="2 3">
    <name type="scientific">Stutzerimonas stutzeri</name>
    <name type="common">Pseudomonas stutzeri</name>
    <dbReference type="NCBI Taxonomy" id="316"/>
    <lineage>
        <taxon>Bacteria</taxon>
        <taxon>Pseudomonadati</taxon>
        <taxon>Pseudomonadota</taxon>
        <taxon>Gammaproteobacteria</taxon>
        <taxon>Pseudomonadales</taxon>
        <taxon>Pseudomonadaceae</taxon>
        <taxon>Stutzerimonas</taxon>
    </lineage>
</organism>
<proteinExistence type="predicted"/>
<dbReference type="AlphaFoldDB" id="A0A5S5BKZ5"/>
<evidence type="ECO:0000313" key="3">
    <source>
        <dbReference type="Proteomes" id="UP000324282"/>
    </source>
</evidence>
<dbReference type="Proteomes" id="UP000324282">
    <property type="component" value="Unassembled WGS sequence"/>
</dbReference>